<feature type="region of interest" description="Disordered" evidence="1">
    <location>
        <begin position="24"/>
        <end position="43"/>
    </location>
</feature>
<proteinExistence type="predicted"/>
<gene>
    <name evidence="2" type="ORF">UFOVP1124_10</name>
</gene>
<sequence length="115" mass="12180">MARKILSTTREGWGRIFGAVRQVENGGRSHPPIPPQYRTGDDPGIVLGKTPTGGNWVKGASAYIDVYAGGAGAETATGYTLQCFNKFATVGPGKWVMMAGPNQSGLWYLISAECS</sequence>
<evidence type="ECO:0000313" key="2">
    <source>
        <dbReference type="EMBL" id="CAB4184453.1"/>
    </source>
</evidence>
<accession>A0A6J5QJC3</accession>
<protein>
    <submittedName>
        <fullName evidence="2">Uncharacterized protein</fullName>
    </submittedName>
</protein>
<evidence type="ECO:0000256" key="1">
    <source>
        <dbReference type="SAM" id="MobiDB-lite"/>
    </source>
</evidence>
<dbReference type="EMBL" id="LR797064">
    <property type="protein sequence ID" value="CAB4184453.1"/>
    <property type="molecule type" value="Genomic_DNA"/>
</dbReference>
<organism evidence="2">
    <name type="scientific">uncultured Caudovirales phage</name>
    <dbReference type="NCBI Taxonomy" id="2100421"/>
    <lineage>
        <taxon>Viruses</taxon>
        <taxon>Duplodnaviria</taxon>
        <taxon>Heunggongvirae</taxon>
        <taxon>Uroviricota</taxon>
        <taxon>Caudoviricetes</taxon>
        <taxon>Peduoviridae</taxon>
        <taxon>Maltschvirus</taxon>
        <taxon>Maltschvirus maltsch</taxon>
    </lineage>
</organism>
<name>A0A6J5QJC3_9CAUD</name>
<reference evidence="2" key="1">
    <citation type="submission" date="2020-05" db="EMBL/GenBank/DDBJ databases">
        <authorList>
            <person name="Chiriac C."/>
            <person name="Salcher M."/>
            <person name="Ghai R."/>
            <person name="Kavagutti S V."/>
        </authorList>
    </citation>
    <scope>NUCLEOTIDE SEQUENCE</scope>
</reference>